<feature type="signal peptide" evidence="1">
    <location>
        <begin position="1"/>
        <end position="17"/>
    </location>
</feature>
<dbReference type="Proteomes" id="UP000297258">
    <property type="component" value="Unassembled WGS sequence"/>
</dbReference>
<dbReference type="Pfam" id="PF10988">
    <property type="entry name" value="DUF2807"/>
    <property type="match status" value="1"/>
</dbReference>
<proteinExistence type="predicted"/>
<evidence type="ECO:0000256" key="1">
    <source>
        <dbReference type="SAM" id="SignalP"/>
    </source>
</evidence>
<feature type="domain" description="Putative auto-transporter adhesin head GIN" evidence="2">
    <location>
        <begin position="55"/>
        <end position="191"/>
    </location>
</feature>
<dbReference type="Gene3D" id="2.160.20.120">
    <property type="match status" value="2"/>
</dbReference>
<evidence type="ECO:0000313" key="3">
    <source>
        <dbReference type="EMBL" id="TFW33780.1"/>
    </source>
</evidence>
<dbReference type="AlphaFoldDB" id="A0A4Y9T277"/>
<name>A0A4Y9T277_9BURK</name>
<feature type="chain" id="PRO_5021250320" evidence="1">
    <location>
        <begin position="18"/>
        <end position="286"/>
    </location>
</feature>
<protein>
    <submittedName>
        <fullName evidence="3">DUF2807 domain-containing protein</fullName>
    </submittedName>
</protein>
<dbReference type="EMBL" id="SPUM01000036">
    <property type="protein sequence ID" value="TFW33780.1"/>
    <property type="molecule type" value="Genomic_DNA"/>
</dbReference>
<keyword evidence="1" id="KW-0732">Signal</keyword>
<dbReference type="OrthoDB" id="7057818at2"/>
<comment type="caution">
    <text evidence="3">The sequence shown here is derived from an EMBL/GenBank/DDBJ whole genome shotgun (WGS) entry which is preliminary data.</text>
</comment>
<dbReference type="PANTHER" id="PTHR39200">
    <property type="entry name" value="HYPOTHETICAL EXPORTED PROTEIN"/>
    <property type="match status" value="1"/>
</dbReference>
<dbReference type="PANTHER" id="PTHR39200:SF1">
    <property type="entry name" value="AUTO-TRANSPORTER ADHESIN HEAD GIN DOMAIN-CONTAINING PROTEIN-RELATED"/>
    <property type="match status" value="1"/>
</dbReference>
<evidence type="ECO:0000259" key="2">
    <source>
        <dbReference type="Pfam" id="PF10988"/>
    </source>
</evidence>
<gene>
    <name evidence="3" type="ORF">E4O92_05480</name>
</gene>
<dbReference type="PROSITE" id="PS51257">
    <property type="entry name" value="PROKAR_LIPOPROTEIN"/>
    <property type="match status" value="1"/>
</dbReference>
<dbReference type="InterPro" id="IPR021255">
    <property type="entry name" value="DUF2807"/>
</dbReference>
<accession>A0A4Y9T277</accession>
<evidence type="ECO:0000313" key="4">
    <source>
        <dbReference type="Proteomes" id="UP000297258"/>
    </source>
</evidence>
<sequence length="286" mass="28761">MRILSTFACLAALGGCAIVVTPNDGDFQVYTPFSSNAVEGNGVAARDVRAVGSLQGLEVRGNMVVDVRVGPAPSLTVEADSNLLPLIRTETVGDTLRVSSERPLRSRTPIRITYTVPRLADLQSSGSGRVMVAGLNGGALTVRSSGSGVTSLGGRVARLDARVSGSGGVDALGLESGSISLHGSGSGHMTVGRANGDYADIELTGSGRARASGAVRTLMVRVSGSGSVDLAGLSSQQADLAASGSGGITANVTQSLVAQTSGSGGVRVYGNPAQRTITGKSVHILN</sequence>
<reference evidence="3 4" key="1">
    <citation type="submission" date="2019-03" db="EMBL/GenBank/DDBJ databases">
        <title>Draft genome of Massilia hortus sp. nov., a novel bacterial species of the Oxalobacteraceae family.</title>
        <authorList>
            <person name="Peta V."/>
            <person name="Raths R."/>
            <person name="Bucking H."/>
        </authorList>
    </citation>
    <scope>NUCLEOTIDE SEQUENCE [LARGE SCALE GENOMIC DNA]</scope>
    <source>
        <strain evidence="3 4">ONC3</strain>
    </source>
</reference>
<dbReference type="RefSeq" id="WP_135188747.1">
    <property type="nucleotide sequence ID" value="NZ_SPUM01000036.1"/>
</dbReference>
<organism evidence="3 4">
    <name type="scientific">Massilia horti</name>
    <dbReference type="NCBI Taxonomy" id="2562153"/>
    <lineage>
        <taxon>Bacteria</taxon>
        <taxon>Pseudomonadati</taxon>
        <taxon>Pseudomonadota</taxon>
        <taxon>Betaproteobacteria</taxon>
        <taxon>Burkholderiales</taxon>
        <taxon>Oxalobacteraceae</taxon>
        <taxon>Telluria group</taxon>
        <taxon>Massilia</taxon>
    </lineage>
</organism>
<keyword evidence="4" id="KW-1185">Reference proteome</keyword>